<feature type="domain" description="GHMP kinase C-terminal" evidence="13">
    <location>
        <begin position="286"/>
        <end position="365"/>
    </location>
</feature>
<keyword evidence="2 10" id="KW-0808">Transferase</keyword>
<feature type="binding site" evidence="10">
    <location>
        <position position="222"/>
    </location>
    <ligand>
        <name>substrate</name>
    </ligand>
</feature>
<dbReference type="Pfam" id="PF00288">
    <property type="entry name" value="GHMP_kinases_N"/>
    <property type="match status" value="1"/>
</dbReference>
<comment type="subcellular location">
    <subcellularLocation>
        <location evidence="10">Cytoplasm</location>
    </subcellularLocation>
</comment>
<feature type="domain" description="Galactokinase N-terminal" evidence="14">
    <location>
        <begin position="9"/>
        <end position="57"/>
    </location>
</feature>
<evidence type="ECO:0000256" key="9">
    <source>
        <dbReference type="ARBA" id="ARBA00023277"/>
    </source>
</evidence>
<evidence type="ECO:0000256" key="1">
    <source>
        <dbReference type="ARBA" id="ARBA00022490"/>
    </source>
</evidence>
<protein>
    <recommendedName>
        <fullName evidence="10 11">Galactokinase</fullName>
        <ecNumber evidence="10 11">2.7.1.6</ecNumber>
    </recommendedName>
    <alternativeName>
        <fullName evidence="10">Galactose kinase</fullName>
    </alternativeName>
</protein>
<dbReference type="PIRSF" id="PIRSF000530">
    <property type="entry name" value="Galactokinase"/>
    <property type="match status" value="1"/>
</dbReference>
<evidence type="ECO:0000259" key="12">
    <source>
        <dbReference type="Pfam" id="PF00288"/>
    </source>
</evidence>
<feature type="site" description="Transition state stabilizer" evidence="10">
    <location>
        <position position="27"/>
    </location>
</feature>
<feature type="binding site" evidence="10">
    <location>
        <position position="160"/>
    </location>
    <ligand>
        <name>Mg(2+)</name>
        <dbReference type="ChEBI" id="CHEBI:18420"/>
    </ligand>
</feature>
<name>A0ABS6E2M9_9FIRM</name>
<dbReference type="InterPro" id="IPR019539">
    <property type="entry name" value="GalKase_N"/>
</dbReference>
<dbReference type="PANTHER" id="PTHR10457:SF7">
    <property type="entry name" value="GALACTOKINASE-RELATED"/>
    <property type="match status" value="1"/>
</dbReference>
<feature type="active site" description="Proton acceptor" evidence="10">
    <location>
        <position position="172"/>
    </location>
</feature>
<feature type="binding site" evidence="10">
    <location>
        <begin position="121"/>
        <end position="127"/>
    </location>
    <ligand>
        <name>ATP</name>
        <dbReference type="ChEBI" id="CHEBI:30616"/>
    </ligand>
</feature>
<dbReference type="PROSITE" id="PS00627">
    <property type="entry name" value="GHMP_KINASES_ATP"/>
    <property type="match status" value="1"/>
</dbReference>
<dbReference type="InterPro" id="IPR006206">
    <property type="entry name" value="Mevalonate/galactokinase"/>
</dbReference>
<dbReference type="EMBL" id="JAHLPM010000001">
    <property type="protein sequence ID" value="MBU5436690.1"/>
    <property type="molecule type" value="Genomic_DNA"/>
</dbReference>
<comment type="similarity">
    <text evidence="10">Belongs to the GHMP kinase family. GalK subfamily.</text>
</comment>
<comment type="caution">
    <text evidence="15">The sequence shown here is derived from an EMBL/GenBank/DDBJ whole genome shotgun (WGS) entry which is preliminary data.</text>
</comment>
<organism evidence="15 16">
    <name type="scientific">Tissierella simiarum</name>
    <dbReference type="NCBI Taxonomy" id="2841534"/>
    <lineage>
        <taxon>Bacteria</taxon>
        <taxon>Bacillati</taxon>
        <taxon>Bacillota</taxon>
        <taxon>Tissierellia</taxon>
        <taxon>Tissierellales</taxon>
        <taxon>Tissierellaceae</taxon>
        <taxon>Tissierella</taxon>
    </lineage>
</organism>
<keyword evidence="5 10" id="KW-0418">Kinase</keyword>
<dbReference type="InterPro" id="IPR013750">
    <property type="entry name" value="GHMP_kinase_C_dom"/>
</dbReference>
<evidence type="ECO:0000256" key="11">
    <source>
        <dbReference type="NCBIfam" id="TIGR00131"/>
    </source>
</evidence>
<dbReference type="PANTHER" id="PTHR10457">
    <property type="entry name" value="MEVALONATE KINASE/GALACTOKINASE"/>
    <property type="match status" value="1"/>
</dbReference>
<evidence type="ECO:0000256" key="3">
    <source>
        <dbReference type="ARBA" id="ARBA00022723"/>
    </source>
</evidence>
<dbReference type="Pfam" id="PF08544">
    <property type="entry name" value="GHMP_kinases_C"/>
    <property type="match status" value="1"/>
</dbReference>
<sequence>MDLLSLKSRFFQLYGNGEVSIFFSPSRVNLIGEHIDYNGGYVMPCALQLGTYGLVRKRDDGNVRLISKNFDLKIETHVNDLKYKEEHGWGNYPKGVLYYLKKAGYKVSGMDILIKGNIPNGAGLSSSASLELLIGQIVNSLFNEGKISSIELIKICQRAENEFIGVKCGIMDQFAIAMGKKDKGILLDCHTLYYEYIDMNLRDYTLVIMNTNKRRELNDSKYNKRREECEIALNIVRRYKNIENLCQLTIEEYNELELYIEDETIRNRAKHAVYENGRVLEACEVLKKGDIKELGKLLVQSHNSLKDLYEVTGVELDTIVEEAIAYEDCIGARMTGAGFGGCAIAFVKEDKVEDFINKVGQTYKNKIGYEASFYITGIGDGTRELSLE</sequence>
<comment type="catalytic activity">
    <reaction evidence="10">
        <text>alpha-D-galactose + ATP = alpha-D-galactose 1-phosphate + ADP + H(+)</text>
        <dbReference type="Rhea" id="RHEA:13553"/>
        <dbReference type="ChEBI" id="CHEBI:15378"/>
        <dbReference type="ChEBI" id="CHEBI:28061"/>
        <dbReference type="ChEBI" id="CHEBI:30616"/>
        <dbReference type="ChEBI" id="CHEBI:58336"/>
        <dbReference type="ChEBI" id="CHEBI:456216"/>
        <dbReference type="EC" id="2.7.1.6"/>
    </reaction>
</comment>
<dbReference type="InterPro" id="IPR006204">
    <property type="entry name" value="GHMP_kinase_N_dom"/>
</dbReference>
<dbReference type="NCBIfam" id="TIGR00131">
    <property type="entry name" value="gal_kin"/>
    <property type="match status" value="1"/>
</dbReference>
<keyword evidence="1 10" id="KW-0963">Cytoplasm</keyword>
<dbReference type="RefSeq" id="WP_216516083.1">
    <property type="nucleotide sequence ID" value="NZ_JAHLPM010000001.1"/>
</dbReference>
<dbReference type="Pfam" id="PF10509">
    <property type="entry name" value="GalKase_gal_bdg"/>
    <property type="match status" value="1"/>
</dbReference>
<evidence type="ECO:0000256" key="4">
    <source>
        <dbReference type="ARBA" id="ARBA00022741"/>
    </source>
</evidence>
<dbReference type="EC" id="2.7.1.6" evidence="10 11"/>
<dbReference type="InterPro" id="IPR006203">
    <property type="entry name" value="GHMP_knse_ATP-bd_CS"/>
</dbReference>
<keyword evidence="3 10" id="KW-0479">Metal-binding</keyword>
<keyword evidence="8 10" id="KW-0299">Galactose metabolism</keyword>
<keyword evidence="4 10" id="KW-0547">Nucleotide-binding</keyword>
<dbReference type="InterPro" id="IPR000705">
    <property type="entry name" value="Galactokinase"/>
</dbReference>
<evidence type="ECO:0000259" key="13">
    <source>
        <dbReference type="Pfam" id="PF08544"/>
    </source>
</evidence>
<evidence type="ECO:0000256" key="8">
    <source>
        <dbReference type="ARBA" id="ARBA00023144"/>
    </source>
</evidence>
<feature type="binding site" evidence="10">
    <location>
        <position position="67"/>
    </location>
    <ligand>
        <name>ATP</name>
        <dbReference type="ChEBI" id="CHEBI:30616"/>
    </ligand>
</feature>
<evidence type="ECO:0000256" key="7">
    <source>
        <dbReference type="ARBA" id="ARBA00022842"/>
    </source>
</evidence>
<keyword evidence="7 10" id="KW-0460">Magnesium</keyword>
<dbReference type="InterPro" id="IPR022963">
    <property type="entry name" value="Galactokinase_bac"/>
</dbReference>
<comment type="function">
    <text evidence="10">Catalyzes the transfer of the gamma-phosphate of ATP to D-galactose to form alpha-D-galactose-1-phosphate (Gal-1-P).</text>
</comment>
<accession>A0ABS6E2M9</accession>
<dbReference type="NCBIfam" id="NF003705">
    <property type="entry name" value="PRK05322.1"/>
    <property type="match status" value="1"/>
</dbReference>
<evidence type="ECO:0000256" key="5">
    <source>
        <dbReference type="ARBA" id="ARBA00022777"/>
    </source>
</evidence>
<feature type="domain" description="GHMP kinase N-terminal" evidence="12">
    <location>
        <begin position="91"/>
        <end position="180"/>
    </location>
</feature>
<dbReference type="HAMAP" id="MF_00246">
    <property type="entry name" value="Galactokinase"/>
    <property type="match status" value="1"/>
</dbReference>
<feature type="binding site" evidence="10">
    <location>
        <position position="127"/>
    </location>
    <ligand>
        <name>Mg(2+)</name>
        <dbReference type="ChEBI" id="CHEBI:18420"/>
    </ligand>
</feature>
<evidence type="ECO:0000256" key="10">
    <source>
        <dbReference type="HAMAP-Rule" id="MF_00246"/>
    </source>
</evidence>
<keyword evidence="6 10" id="KW-0067">ATP-binding</keyword>
<gene>
    <name evidence="10" type="primary">galK</name>
    <name evidence="15" type="ORF">KQI42_01645</name>
</gene>
<comment type="pathway">
    <text evidence="10">Carbohydrate metabolism; galactose metabolism.</text>
</comment>
<dbReference type="GO" id="GO:0004335">
    <property type="term" value="F:galactokinase activity"/>
    <property type="evidence" value="ECO:0007669"/>
    <property type="project" value="UniProtKB-EC"/>
</dbReference>
<proteinExistence type="inferred from homology"/>
<evidence type="ECO:0000256" key="2">
    <source>
        <dbReference type="ARBA" id="ARBA00022679"/>
    </source>
</evidence>
<keyword evidence="9 10" id="KW-0119">Carbohydrate metabolism</keyword>
<reference evidence="15 16" key="1">
    <citation type="submission" date="2021-06" db="EMBL/GenBank/DDBJ databases">
        <authorList>
            <person name="Sun Q."/>
            <person name="Li D."/>
        </authorList>
    </citation>
    <scope>NUCLEOTIDE SEQUENCE [LARGE SCALE GENOMIC DNA]</scope>
    <source>
        <strain evidence="15 16">MSJ-40</strain>
    </source>
</reference>
<feature type="binding site" evidence="10">
    <location>
        <begin position="33"/>
        <end position="36"/>
    </location>
    <ligand>
        <name>substrate</name>
    </ligand>
</feature>
<evidence type="ECO:0000256" key="6">
    <source>
        <dbReference type="ARBA" id="ARBA00022840"/>
    </source>
</evidence>
<evidence type="ECO:0000313" key="16">
    <source>
        <dbReference type="Proteomes" id="UP000749471"/>
    </source>
</evidence>
<evidence type="ECO:0000313" key="15">
    <source>
        <dbReference type="EMBL" id="MBU5436690.1"/>
    </source>
</evidence>
<keyword evidence="16" id="KW-1185">Reference proteome</keyword>
<evidence type="ECO:0000259" key="14">
    <source>
        <dbReference type="Pfam" id="PF10509"/>
    </source>
</evidence>
<dbReference type="Proteomes" id="UP000749471">
    <property type="component" value="Unassembled WGS sequence"/>
</dbReference>